<dbReference type="Proteomes" id="UP000594205">
    <property type="component" value="Chromosome"/>
</dbReference>
<organism evidence="2 3">
    <name type="scientific">Streptomyces ferrugineus</name>
    <dbReference type="NCBI Taxonomy" id="1413221"/>
    <lineage>
        <taxon>Bacteria</taxon>
        <taxon>Bacillati</taxon>
        <taxon>Actinomycetota</taxon>
        <taxon>Actinomycetes</taxon>
        <taxon>Kitasatosporales</taxon>
        <taxon>Streptomycetaceae</taxon>
        <taxon>Streptomyces</taxon>
    </lineage>
</organism>
<dbReference type="Gene3D" id="2.120.10.30">
    <property type="entry name" value="TolB, C-terminal domain"/>
    <property type="match status" value="1"/>
</dbReference>
<protein>
    <recommendedName>
        <fullName evidence="4">SMP-30/Gluconolactonase/LRE-like region domain-containing protein</fullName>
    </recommendedName>
</protein>
<evidence type="ECO:0000256" key="1">
    <source>
        <dbReference type="SAM" id="SignalP"/>
    </source>
</evidence>
<sequence length="330" mass="33569">MDKSFRLAAAIAATAAVLVSAPAASAGTRGAHDGPVVSHIKTTVAFDYAAGESAENITVNPDGSTTISMVGITAGKPPKLERISPTGHRTVLVTGQAGDTILGNTRGPDGTVYYNVMSSDASRAGIWALAPGGKPHRIAALPTNSLPNGLAIDPAGRTVYAADSNSGTIWAVPSSGGTATAWLTDAALAPVPSAPQPIGANGLRFHNAALWVSNTNHGTLMRVPVTTAGKPGRIHVVSSHVAGIDDFAFLSTRSDVVVAAVNFRNEVVVVYPDGTARTVLTSADGLNNPTATAIRGRCLYITDAGFSAPNAPKLQQGKINISALLSAAHS</sequence>
<feature type="signal peptide" evidence="1">
    <location>
        <begin position="1"/>
        <end position="26"/>
    </location>
</feature>
<dbReference type="KEGG" id="sfeu:IM697_23040"/>
<keyword evidence="3" id="KW-1185">Reference proteome</keyword>
<keyword evidence="1" id="KW-0732">Signal</keyword>
<evidence type="ECO:0000313" key="2">
    <source>
        <dbReference type="EMBL" id="QOV33140.1"/>
    </source>
</evidence>
<reference evidence="2 3" key="1">
    <citation type="submission" date="2020-10" db="EMBL/GenBank/DDBJ databases">
        <title>Streptomyces ferrugineus complate genome analysis.</title>
        <authorList>
            <person name="Anwar N."/>
        </authorList>
    </citation>
    <scope>NUCLEOTIDE SEQUENCE [LARGE SCALE GENOMIC DNA]</scope>
    <source>
        <strain evidence="2 3">CCTCC AA2014009</strain>
    </source>
</reference>
<dbReference type="EMBL" id="CP063373">
    <property type="protein sequence ID" value="QOV33140.1"/>
    <property type="molecule type" value="Genomic_DNA"/>
</dbReference>
<accession>A0A7M2S9V3</accession>
<dbReference type="PANTHER" id="PTHR42060:SF1">
    <property type="entry name" value="NHL REPEAT-CONTAINING PROTEIN"/>
    <property type="match status" value="1"/>
</dbReference>
<dbReference type="AlphaFoldDB" id="A0A7M2S9V3"/>
<feature type="chain" id="PRO_5031302370" description="SMP-30/Gluconolactonase/LRE-like region domain-containing protein" evidence="1">
    <location>
        <begin position="27"/>
        <end position="330"/>
    </location>
</feature>
<dbReference type="RefSeq" id="WP_194037814.1">
    <property type="nucleotide sequence ID" value="NZ_CP063373.1"/>
</dbReference>
<evidence type="ECO:0008006" key="4">
    <source>
        <dbReference type="Google" id="ProtNLM"/>
    </source>
</evidence>
<dbReference type="SUPFAM" id="SSF63829">
    <property type="entry name" value="Calcium-dependent phosphotriesterase"/>
    <property type="match status" value="1"/>
</dbReference>
<gene>
    <name evidence="2" type="ORF">IM697_23040</name>
</gene>
<proteinExistence type="predicted"/>
<evidence type="ECO:0000313" key="3">
    <source>
        <dbReference type="Proteomes" id="UP000594205"/>
    </source>
</evidence>
<dbReference type="InterPro" id="IPR011042">
    <property type="entry name" value="6-blade_b-propeller_TolB-like"/>
</dbReference>
<name>A0A7M2S9V3_9ACTN</name>
<dbReference type="InterPro" id="IPR052998">
    <property type="entry name" value="Hetero-Diels-Alderase-like"/>
</dbReference>
<dbReference type="PANTHER" id="PTHR42060">
    <property type="entry name" value="NHL REPEAT-CONTAINING PROTEIN-RELATED"/>
    <property type="match status" value="1"/>
</dbReference>